<organism evidence="2 3">
    <name type="scientific">Cellulosimicrobium composti</name>
    <dbReference type="NCBI Taxonomy" id="2672572"/>
    <lineage>
        <taxon>Bacteria</taxon>
        <taxon>Bacillati</taxon>
        <taxon>Actinomycetota</taxon>
        <taxon>Actinomycetes</taxon>
        <taxon>Micrococcales</taxon>
        <taxon>Promicromonosporaceae</taxon>
        <taxon>Cellulosimicrobium</taxon>
    </lineage>
</organism>
<dbReference type="RefSeq" id="WP_155098476.1">
    <property type="nucleotide sequence ID" value="NZ_WMKA01000007.1"/>
</dbReference>
<comment type="caution">
    <text evidence="2">The sequence shown here is derived from an EMBL/GenBank/DDBJ whole genome shotgun (WGS) entry which is preliminary data.</text>
</comment>
<dbReference type="Pfam" id="PF18862">
    <property type="entry name" value="ApeA_NTD1"/>
    <property type="match status" value="1"/>
</dbReference>
<accession>A0A6N7ZGB8</accession>
<reference evidence="2 3" key="1">
    <citation type="submission" date="2019-11" db="EMBL/GenBank/DDBJ databases">
        <title>Cellulosimicrobium composti sp. nov. isolated from a compost.</title>
        <authorList>
            <person name="Yang Y."/>
        </authorList>
    </citation>
    <scope>NUCLEOTIDE SEQUENCE [LARGE SCALE GENOMIC DNA]</scope>
    <source>
        <strain evidence="2 3">BIT-GX5</strain>
    </source>
</reference>
<gene>
    <name evidence="2" type="ORF">GJV82_05335</name>
</gene>
<proteinExistence type="predicted"/>
<sequence>MAANDNALVVGKSRIGLMIDGLAETPRVAVKLERTPEKVEVTIPFLDGHTDIYQYWFSGGILYADDPDRTKRRYEPPNSISFFDASGAVALIGSRVSGSTITLGGTNVGEGKLTFDYAVCGARLARAYESINGLRSEVEGLGTWIGLRSLNAERELRDGRLASVNLRLQSPPAIRASRRLNAEFQSNWRYGPGTGPDETTITERMQVHTQVKRPVPWSEHLRVHVALRDLLRVAAWRELSFVSHEAQSSADPVRAMSGKAVGDQWLPVVTYRTGIRDTPTKLNRTDFGQVPGSGVAAG</sequence>
<name>A0A6N7ZGB8_9MICO</name>
<protein>
    <recommendedName>
        <fullName evidence="1">ApeA N-terminal domain-containing protein</fullName>
    </recommendedName>
</protein>
<dbReference type="Proteomes" id="UP000440668">
    <property type="component" value="Unassembled WGS sequence"/>
</dbReference>
<dbReference type="AlphaFoldDB" id="A0A6N7ZGB8"/>
<evidence type="ECO:0000313" key="2">
    <source>
        <dbReference type="EMBL" id="MTG88372.1"/>
    </source>
</evidence>
<dbReference type="EMBL" id="WMKA01000007">
    <property type="protein sequence ID" value="MTG88372.1"/>
    <property type="molecule type" value="Genomic_DNA"/>
</dbReference>
<feature type="non-terminal residue" evidence="2">
    <location>
        <position position="298"/>
    </location>
</feature>
<feature type="domain" description="ApeA N-terminal" evidence="1">
    <location>
        <begin position="27"/>
        <end position="245"/>
    </location>
</feature>
<dbReference type="InterPro" id="IPR041223">
    <property type="entry name" value="ApeA_NTD"/>
</dbReference>
<evidence type="ECO:0000313" key="3">
    <source>
        <dbReference type="Proteomes" id="UP000440668"/>
    </source>
</evidence>
<evidence type="ECO:0000259" key="1">
    <source>
        <dbReference type="Pfam" id="PF18862"/>
    </source>
</evidence>